<feature type="repeat" description="ANK" evidence="3">
    <location>
        <begin position="8"/>
        <end position="40"/>
    </location>
</feature>
<evidence type="ECO:0000256" key="2">
    <source>
        <dbReference type="ARBA" id="ARBA00023043"/>
    </source>
</evidence>
<dbReference type="InterPro" id="IPR033635">
    <property type="entry name" value="ANKS1/Caskin"/>
</dbReference>
<evidence type="ECO:0000256" key="1">
    <source>
        <dbReference type="ARBA" id="ARBA00022737"/>
    </source>
</evidence>
<dbReference type="SUPFAM" id="SSF48403">
    <property type="entry name" value="Ankyrin repeat"/>
    <property type="match status" value="1"/>
</dbReference>
<organism evidence="5 6">
    <name type="scientific">Polyplax serrata</name>
    <name type="common">Common mouse louse</name>
    <dbReference type="NCBI Taxonomy" id="468196"/>
    <lineage>
        <taxon>Eukaryota</taxon>
        <taxon>Metazoa</taxon>
        <taxon>Ecdysozoa</taxon>
        <taxon>Arthropoda</taxon>
        <taxon>Hexapoda</taxon>
        <taxon>Insecta</taxon>
        <taxon>Pterygota</taxon>
        <taxon>Neoptera</taxon>
        <taxon>Paraneoptera</taxon>
        <taxon>Psocodea</taxon>
        <taxon>Troctomorpha</taxon>
        <taxon>Phthiraptera</taxon>
        <taxon>Anoplura</taxon>
        <taxon>Polyplacidae</taxon>
        <taxon>Polyplax</taxon>
    </lineage>
</organism>
<dbReference type="PROSITE" id="PS50088">
    <property type="entry name" value="ANK_REPEAT"/>
    <property type="match status" value="1"/>
</dbReference>
<accession>A0ABR1B7K5</accession>
<dbReference type="PROSITE" id="PS50297">
    <property type="entry name" value="ANK_REP_REGION"/>
    <property type="match status" value="1"/>
</dbReference>
<dbReference type="PANTHER" id="PTHR24174:SF1">
    <property type="entry name" value="IP14385P"/>
    <property type="match status" value="1"/>
</dbReference>
<evidence type="ECO:0000313" key="6">
    <source>
        <dbReference type="Proteomes" id="UP001359485"/>
    </source>
</evidence>
<dbReference type="InterPro" id="IPR002110">
    <property type="entry name" value="Ankyrin_rpt"/>
</dbReference>
<dbReference type="PANTHER" id="PTHR24174">
    <property type="entry name" value="ANKYRIN REPEAT AND STERILE ALPHA MOTIF DOMAIN-CONTAINING PROTEIN 1"/>
    <property type="match status" value="1"/>
</dbReference>
<dbReference type="Pfam" id="PF13857">
    <property type="entry name" value="Ank_5"/>
    <property type="match status" value="1"/>
</dbReference>
<keyword evidence="2 3" id="KW-0040">ANK repeat</keyword>
<evidence type="ECO:0000313" key="5">
    <source>
        <dbReference type="EMBL" id="KAK6637572.1"/>
    </source>
</evidence>
<feature type="region of interest" description="Disordered" evidence="4">
    <location>
        <begin position="71"/>
        <end position="91"/>
    </location>
</feature>
<gene>
    <name evidence="5" type="ORF">RUM44_007994</name>
</gene>
<feature type="region of interest" description="Disordered" evidence="4">
    <location>
        <begin position="188"/>
        <end position="234"/>
    </location>
</feature>
<comment type="caution">
    <text evidence="5">The sequence shown here is derived from an EMBL/GenBank/DDBJ whole genome shotgun (WGS) entry which is preliminary data.</text>
</comment>
<feature type="compositionally biased region" description="Low complexity" evidence="4">
    <location>
        <begin position="194"/>
        <end position="211"/>
    </location>
</feature>
<sequence>MDVNIKTSGGTALHEAALCGKLDVVRTLLDAGVDLRLRDAQQNTVLDLLRQFPKHVSQDIFKTIKRYPNVQKSEDSDSEGGQLPLPVAHHNLGSPYENVKHVVDPGRRGRYSGVDSSPGSSPVQNWDCYPQKKKDIPHLDFSKSGMDSSILSEDSYQRDVDQISISSAASSTSGPSSRERRLVVSSDYTGSYVPMGPGSMPSPGSTGSKVSPTPPKKPPRRNLSVSPTHLSPNVSLPSPSAYEFLYLARSGDEVTPSRKPDMLRRGKSADQYEVMKLRQNYVTPIDINELKNSPVLQRRKSEDSGKFLQEKREPVALTMYFDNIQVRTTNPRRKLRRNPNDRDKVYENYEPPYLTNSTDVKNECNRTFVSNAYITLKSSQESLLDDNGKKAKTPVEARNGVSKVVWPLSPTHYQQPPTPDHPPPSALQAEISIHERIRPLSQEYKRRSRDIETETDEELLLYQVSLDSSGSFSSSVSLSDKSVSTDNNVEEYIGDVPFAGSG</sequence>
<feature type="compositionally biased region" description="Low complexity" evidence="4">
    <location>
        <begin position="112"/>
        <end position="123"/>
    </location>
</feature>
<protein>
    <submittedName>
        <fullName evidence="5">Uncharacterized protein</fullName>
    </submittedName>
</protein>
<evidence type="ECO:0000256" key="3">
    <source>
        <dbReference type="PROSITE-ProRule" id="PRU00023"/>
    </source>
</evidence>
<reference evidence="5 6" key="1">
    <citation type="submission" date="2023-09" db="EMBL/GenBank/DDBJ databases">
        <title>Genomes of two closely related lineages of the louse Polyplax serrata with different host specificities.</title>
        <authorList>
            <person name="Martinu J."/>
            <person name="Tarabai H."/>
            <person name="Stefka J."/>
            <person name="Hypsa V."/>
        </authorList>
    </citation>
    <scope>NUCLEOTIDE SEQUENCE [LARGE SCALE GENOMIC DNA]</scope>
    <source>
        <strain evidence="5">98ZLc_SE</strain>
    </source>
</reference>
<feature type="region of interest" description="Disordered" evidence="4">
    <location>
        <begin position="106"/>
        <end position="131"/>
    </location>
</feature>
<keyword evidence="6" id="KW-1185">Reference proteome</keyword>
<evidence type="ECO:0000256" key="4">
    <source>
        <dbReference type="SAM" id="MobiDB-lite"/>
    </source>
</evidence>
<dbReference type="EMBL" id="JAWJWF010000002">
    <property type="protein sequence ID" value="KAK6637572.1"/>
    <property type="molecule type" value="Genomic_DNA"/>
</dbReference>
<dbReference type="Proteomes" id="UP001359485">
    <property type="component" value="Unassembled WGS sequence"/>
</dbReference>
<proteinExistence type="predicted"/>
<dbReference type="InterPro" id="IPR036770">
    <property type="entry name" value="Ankyrin_rpt-contain_sf"/>
</dbReference>
<dbReference type="Gene3D" id="1.25.40.20">
    <property type="entry name" value="Ankyrin repeat-containing domain"/>
    <property type="match status" value="1"/>
</dbReference>
<dbReference type="SMART" id="SM00248">
    <property type="entry name" value="ANK"/>
    <property type="match status" value="1"/>
</dbReference>
<name>A0ABR1B7K5_POLSC</name>
<feature type="compositionally biased region" description="Polar residues" evidence="4">
    <location>
        <begin position="223"/>
        <end position="234"/>
    </location>
</feature>
<keyword evidence="1" id="KW-0677">Repeat</keyword>